<dbReference type="Pfam" id="PF01609">
    <property type="entry name" value="DDE_Tnp_1"/>
    <property type="match status" value="1"/>
</dbReference>
<name>A0A977L3K3_9CYAN</name>
<dbReference type="EMBL" id="CP073041">
    <property type="protein sequence ID" value="UXE64862.1"/>
    <property type="molecule type" value="Genomic_DNA"/>
</dbReference>
<dbReference type="PANTHER" id="PTHR30298:SF0">
    <property type="entry name" value="PROTEIN YBFL-RELATED"/>
    <property type="match status" value="1"/>
</dbReference>
<dbReference type="KEGG" id="wna:KA717_34075"/>
<dbReference type="AlphaFoldDB" id="A0A977L3K3"/>
<dbReference type="GO" id="GO:0006313">
    <property type="term" value="P:DNA transposition"/>
    <property type="evidence" value="ECO:0007669"/>
    <property type="project" value="InterPro"/>
</dbReference>
<feature type="domain" description="Transposase IS4-like" evidence="1">
    <location>
        <begin position="7"/>
        <end position="88"/>
    </location>
</feature>
<accession>A0A977L3K3</accession>
<dbReference type="GO" id="GO:0004803">
    <property type="term" value="F:transposase activity"/>
    <property type="evidence" value="ECO:0007669"/>
    <property type="project" value="InterPro"/>
</dbReference>
<dbReference type="Proteomes" id="UP001065613">
    <property type="component" value="Chromosome"/>
</dbReference>
<dbReference type="InterPro" id="IPR047647">
    <property type="entry name" value="ISAs1_transpos"/>
</dbReference>
<sequence length="108" mass="11882">MDGKTKRGSYDREKGLNALHSISAWSSERGLMLAQKKVDSKSNEIKAVPLLLKLLNIKGAVVTLDAMGTQTEIAKQIKQGEGDYVGLAEKVKKRKKCGLGKYGLKKHR</sequence>
<dbReference type="GO" id="GO:0003677">
    <property type="term" value="F:DNA binding"/>
    <property type="evidence" value="ECO:0007669"/>
    <property type="project" value="InterPro"/>
</dbReference>
<dbReference type="InterPro" id="IPR051698">
    <property type="entry name" value="Transposase_11-like"/>
</dbReference>
<organism evidence="2">
    <name type="scientific">Woronichinia naegeliana WA131</name>
    <dbReference type="NCBI Taxonomy" id="2824559"/>
    <lineage>
        <taxon>Bacteria</taxon>
        <taxon>Bacillati</taxon>
        <taxon>Cyanobacteriota</taxon>
        <taxon>Cyanophyceae</taxon>
        <taxon>Synechococcales</taxon>
        <taxon>Coelosphaeriaceae</taxon>
        <taxon>Woronichinia</taxon>
    </lineage>
</organism>
<dbReference type="NCBIfam" id="NF033564">
    <property type="entry name" value="transpos_ISAs1"/>
    <property type="match status" value="1"/>
</dbReference>
<reference evidence="2" key="1">
    <citation type="submission" date="2021-04" db="EMBL/GenBank/DDBJ databases">
        <title>Genome sequence of Woronichinia naegeliana from Washington state freshwater lake bloom.</title>
        <authorList>
            <person name="Dreher T.W."/>
        </authorList>
    </citation>
    <scope>NUCLEOTIDE SEQUENCE</scope>
    <source>
        <strain evidence="2">WA131</strain>
    </source>
</reference>
<evidence type="ECO:0000313" key="2">
    <source>
        <dbReference type="EMBL" id="UXE64862.1"/>
    </source>
</evidence>
<gene>
    <name evidence="2" type="ORF">KA717_34075</name>
</gene>
<protein>
    <submittedName>
        <fullName evidence="2">ISAs1 family transposase</fullName>
    </submittedName>
</protein>
<proteinExistence type="predicted"/>
<dbReference type="PANTHER" id="PTHR30298">
    <property type="entry name" value="H REPEAT-ASSOCIATED PREDICTED TRANSPOSASE"/>
    <property type="match status" value="1"/>
</dbReference>
<dbReference type="InterPro" id="IPR002559">
    <property type="entry name" value="Transposase_11"/>
</dbReference>
<evidence type="ECO:0000259" key="1">
    <source>
        <dbReference type="Pfam" id="PF01609"/>
    </source>
</evidence>